<accession>A0A8T0PUS1</accession>
<dbReference type="Gene3D" id="1.10.10.10">
    <property type="entry name" value="Winged helix-like DNA-binding domain superfamily/Winged helix DNA-binding domain"/>
    <property type="match status" value="1"/>
</dbReference>
<evidence type="ECO:0000259" key="10">
    <source>
        <dbReference type="Pfam" id="PF23598"/>
    </source>
</evidence>
<evidence type="ECO:0000313" key="12">
    <source>
        <dbReference type="Proteomes" id="UP000823388"/>
    </source>
</evidence>
<evidence type="ECO:0000256" key="4">
    <source>
        <dbReference type="ARBA" id="ARBA00022741"/>
    </source>
</evidence>
<keyword evidence="12" id="KW-1185">Reference proteome</keyword>
<feature type="domain" description="Disease resistance protein winged helix" evidence="9">
    <location>
        <begin position="412"/>
        <end position="489"/>
    </location>
</feature>
<dbReference type="PANTHER" id="PTHR23155:SF1116">
    <property type="entry name" value="OS12G0273300 PROTEIN"/>
    <property type="match status" value="1"/>
</dbReference>
<gene>
    <name evidence="11" type="ORF">PVAP13_8KG399300</name>
</gene>
<dbReference type="Gene3D" id="1.20.5.4130">
    <property type="match status" value="1"/>
</dbReference>
<dbReference type="Pfam" id="PF18052">
    <property type="entry name" value="Rx_N"/>
    <property type="match status" value="1"/>
</dbReference>
<proteinExistence type="inferred from homology"/>
<evidence type="ECO:0000256" key="3">
    <source>
        <dbReference type="ARBA" id="ARBA00022737"/>
    </source>
</evidence>
<dbReference type="Gene3D" id="1.10.8.430">
    <property type="entry name" value="Helical domain of apoptotic protease-activating factors"/>
    <property type="match status" value="1"/>
</dbReference>
<dbReference type="SUPFAM" id="SSF52540">
    <property type="entry name" value="P-loop containing nucleoside triphosphate hydrolases"/>
    <property type="match status" value="1"/>
</dbReference>
<evidence type="ECO:0000256" key="6">
    <source>
        <dbReference type="ARBA" id="ARBA00023054"/>
    </source>
</evidence>
<dbReference type="InterPro" id="IPR038005">
    <property type="entry name" value="RX-like_CC"/>
</dbReference>
<dbReference type="Gene3D" id="3.40.50.300">
    <property type="entry name" value="P-loop containing nucleotide triphosphate hydrolases"/>
    <property type="match status" value="1"/>
</dbReference>
<dbReference type="InterPro" id="IPR042197">
    <property type="entry name" value="Apaf_helical"/>
</dbReference>
<dbReference type="InterPro" id="IPR032675">
    <property type="entry name" value="LRR_dom_sf"/>
</dbReference>
<comment type="similarity">
    <text evidence="1">Belongs to the disease resistance NB-LRR family.</text>
</comment>
<dbReference type="InterPro" id="IPR041118">
    <property type="entry name" value="Rx_N"/>
</dbReference>
<evidence type="ECO:0000256" key="2">
    <source>
        <dbReference type="ARBA" id="ARBA00022614"/>
    </source>
</evidence>
<dbReference type="GO" id="GO:0002758">
    <property type="term" value="P:innate immune response-activating signaling pathway"/>
    <property type="evidence" value="ECO:0007669"/>
    <property type="project" value="UniProtKB-ARBA"/>
</dbReference>
<keyword evidence="2" id="KW-0433">Leucine-rich repeat</keyword>
<dbReference type="SUPFAM" id="SSF52058">
    <property type="entry name" value="L domain-like"/>
    <property type="match status" value="1"/>
</dbReference>
<dbReference type="Pfam" id="PF23559">
    <property type="entry name" value="WHD_DRP"/>
    <property type="match status" value="1"/>
</dbReference>
<dbReference type="InterPro" id="IPR002182">
    <property type="entry name" value="NB-ARC"/>
</dbReference>
<feature type="domain" description="Disease resistance N-terminal" evidence="8">
    <location>
        <begin position="10"/>
        <end position="92"/>
    </location>
</feature>
<comment type="caution">
    <text evidence="11">The sequence shown here is derived from an EMBL/GenBank/DDBJ whole genome shotgun (WGS) entry which is preliminary data.</text>
</comment>
<evidence type="ECO:0000256" key="1">
    <source>
        <dbReference type="ARBA" id="ARBA00008894"/>
    </source>
</evidence>
<dbReference type="AlphaFoldDB" id="A0A8T0PUS1"/>
<sequence>MDDLVTGATGSLISKLGELLKEEYNLQNGVKEQVESLSRELESAHAALRKVGEVPPDQLDEQARIWAREVREASYDMEDVLDAFLVGLDGGHGHTDHASLFQRLQDMVAGLFTMMGSVFKRRKIAGAIGDIRKKLQEATDRHGRYTVDGIAAKPAVASMIDPRLAAMFKDVTQLVGIDKSTGGLGKTTLAKAVYDKLKSQFSGGAFVPVGRNPDLRKVFRDILIDLDKKTYMDLKFTKLDERQLINELQDFLRTKRYFIVVDDIWEMKSWETIKLALVENNSGSRIITTTQKVQVATGEIYNLQPLSYDNSRKLFYTRLFGGEGECPDNQLDEVSKKILKKCDGVPLAIITMASLLVGKSREEWYEVYSSIGLETLDHNHNQQVDTTMKILSLIYYGLPSHLKTCLLYLSAFPEDYFIEKGSLIEKWIAEGFVNKEHGLGLLEAGEGYYGCLHDLINRRMIQADESEYDTLFYVPTYGCCVHDMVLDLIRSLSREENFVTISDNRKGLTLSGNNARRLALHLHDTTMKYTHKDNHMDIPQGPDFLRVLALEHCRHKEGRYHLEHLGKLLHLRYLGLRHTPILELPEDIGRLKFLQTLDLDGTGIEELPSSVGLLTQLICLCARETRMPNGIIEKLTSLEQLQIKPVDVDKSRDPFVKELGNLSELRVLRINNNEPNVEESMWQSDLLQSVGNLHKLQILILDGWFIRPEQQLDKDAWDAAVLPRHLRHLILPSVWFYRMPSCIKASNLPSLSHLFLNVYDMDEEGLRILGGLQELRYLYLTTPSTVTLTNIVADRCFQKLRSCLFDNSTIHIELHEDTSSVSLRIWNGSDDVTLSSGSKKDGFRVAAPAVMPNLEVLDFKVQVRGLMHNNRICDNLGLEHLTWLKKVKVRLWCDGSFADDVEKEKAALRHAVEEHPNQPTLEIHFME</sequence>
<feature type="domain" description="Disease resistance R13L4/SHOC-2-like LRR" evidence="10">
    <location>
        <begin position="543"/>
        <end position="921"/>
    </location>
</feature>
<dbReference type="Pfam" id="PF23598">
    <property type="entry name" value="LRR_14"/>
    <property type="match status" value="1"/>
</dbReference>
<protein>
    <submittedName>
        <fullName evidence="11">Uncharacterized protein</fullName>
    </submittedName>
</protein>
<dbReference type="Pfam" id="PF00931">
    <property type="entry name" value="NB-ARC"/>
    <property type="match status" value="1"/>
</dbReference>
<keyword evidence="6" id="KW-0175">Coiled coil</keyword>
<dbReference type="EMBL" id="CM029051">
    <property type="protein sequence ID" value="KAG2564219.1"/>
    <property type="molecule type" value="Genomic_DNA"/>
</dbReference>
<evidence type="ECO:0000259" key="9">
    <source>
        <dbReference type="Pfam" id="PF23559"/>
    </source>
</evidence>
<evidence type="ECO:0000313" key="11">
    <source>
        <dbReference type="EMBL" id="KAG2564219.1"/>
    </source>
</evidence>
<feature type="domain" description="NB-ARC" evidence="7">
    <location>
        <begin position="174"/>
        <end position="297"/>
    </location>
</feature>
<dbReference type="Gene3D" id="3.80.10.10">
    <property type="entry name" value="Ribonuclease Inhibitor"/>
    <property type="match status" value="1"/>
</dbReference>
<name>A0A8T0PUS1_PANVG</name>
<dbReference type="PANTHER" id="PTHR23155">
    <property type="entry name" value="DISEASE RESISTANCE PROTEIN RP"/>
    <property type="match status" value="1"/>
</dbReference>
<dbReference type="GO" id="GO:0043531">
    <property type="term" value="F:ADP binding"/>
    <property type="evidence" value="ECO:0007669"/>
    <property type="project" value="InterPro"/>
</dbReference>
<keyword evidence="4" id="KW-0547">Nucleotide-binding</keyword>
<dbReference type="GO" id="GO:0042742">
    <property type="term" value="P:defense response to bacterium"/>
    <property type="evidence" value="ECO:0007669"/>
    <property type="project" value="UniProtKB-ARBA"/>
</dbReference>
<keyword evidence="5" id="KW-0611">Plant defense</keyword>
<dbReference type="Proteomes" id="UP000823388">
    <property type="component" value="Chromosome 8K"/>
</dbReference>
<dbReference type="CDD" id="cd14798">
    <property type="entry name" value="RX-CC_like"/>
    <property type="match status" value="1"/>
</dbReference>
<dbReference type="InterPro" id="IPR036388">
    <property type="entry name" value="WH-like_DNA-bd_sf"/>
</dbReference>
<dbReference type="PRINTS" id="PR00364">
    <property type="entry name" value="DISEASERSIST"/>
</dbReference>
<dbReference type="InterPro" id="IPR044974">
    <property type="entry name" value="Disease_R_plants"/>
</dbReference>
<evidence type="ECO:0000256" key="5">
    <source>
        <dbReference type="ARBA" id="ARBA00022821"/>
    </source>
</evidence>
<dbReference type="InterPro" id="IPR058922">
    <property type="entry name" value="WHD_DRP"/>
</dbReference>
<dbReference type="InterPro" id="IPR055414">
    <property type="entry name" value="LRR_R13L4/SHOC2-like"/>
</dbReference>
<evidence type="ECO:0000259" key="8">
    <source>
        <dbReference type="Pfam" id="PF18052"/>
    </source>
</evidence>
<evidence type="ECO:0000259" key="7">
    <source>
        <dbReference type="Pfam" id="PF00931"/>
    </source>
</evidence>
<dbReference type="InterPro" id="IPR027417">
    <property type="entry name" value="P-loop_NTPase"/>
</dbReference>
<dbReference type="FunFam" id="1.10.10.10:FF:000322">
    <property type="entry name" value="Probable disease resistance protein At1g63360"/>
    <property type="match status" value="1"/>
</dbReference>
<reference evidence="11" key="1">
    <citation type="submission" date="2020-05" db="EMBL/GenBank/DDBJ databases">
        <title>WGS assembly of Panicum virgatum.</title>
        <authorList>
            <person name="Lovell J.T."/>
            <person name="Jenkins J."/>
            <person name="Shu S."/>
            <person name="Juenger T.E."/>
            <person name="Schmutz J."/>
        </authorList>
    </citation>
    <scope>NUCLEOTIDE SEQUENCE</scope>
    <source>
        <strain evidence="11">AP13</strain>
    </source>
</reference>
<organism evidence="11 12">
    <name type="scientific">Panicum virgatum</name>
    <name type="common">Blackwell switchgrass</name>
    <dbReference type="NCBI Taxonomy" id="38727"/>
    <lineage>
        <taxon>Eukaryota</taxon>
        <taxon>Viridiplantae</taxon>
        <taxon>Streptophyta</taxon>
        <taxon>Embryophyta</taxon>
        <taxon>Tracheophyta</taxon>
        <taxon>Spermatophyta</taxon>
        <taxon>Magnoliopsida</taxon>
        <taxon>Liliopsida</taxon>
        <taxon>Poales</taxon>
        <taxon>Poaceae</taxon>
        <taxon>PACMAD clade</taxon>
        <taxon>Panicoideae</taxon>
        <taxon>Panicodae</taxon>
        <taxon>Paniceae</taxon>
        <taxon>Panicinae</taxon>
        <taxon>Panicum</taxon>
        <taxon>Panicum sect. Hiantes</taxon>
    </lineage>
</organism>
<dbReference type="GO" id="GO:0009626">
    <property type="term" value="P:plant-type hypersensitive response"/>
    <property type="evidence" value="ECO:0007669"/>
    <property type="project" value="UniProtKB-ARBA"/>
</dbReference>
<keyword evidence="3" id="KW-0677">Repeat</keyword>